<dbReference type="Pfam" id="PF04379">
    <property type="entry name" value="DUF525"/>
    <property type="match status" value="1"/>
</dbReference>
<dbReference type="AlphaFoldDB" id="A0A4U1BC88"/>
<organism evidence="2 3">
    <name type="scientific">Ferrimonas sediminicola</name>
    <dbReference type="NCBI Taxonomy" id="2569538"/>
    <lineage>
        <taxon>Bacteria</taxon>
        <taxon>Pseudomonadati</taxon>
        <taxon>Pseudomonadota</taxon>
        <taxon>Gammaproteobacteria</taxon>
        <taxon>Alteromonadales</taxon>
        <taxon>Ferrimonadaceae</taxon>
        <taxon>Ferrimonas</taxon>
    </lineage>
</organism>
<dbReference type="PANTHER" id="PTHR47191">
    <property type="entry name" value="OS05G0170800 PROTEIN"/>
    <property type="match status" value="1"/>
</dbReference>
<sequence>MRLPPLQIQVESRYVAEQSQPEKQLYLFQYRVTMENRHDQTLTLTHRHWKITDGNGSLNEVSGEGVVGQTPTLAPGESFSYTSAVTLPTPVGSMTGFYTLLSDDGQVLQSPIDRFALTNPRSLH</sequence>
<evidence type="ECO:0000259" key="1">
    <source>
        <dbReference type="PROSITE" id="PS51087"/>
    </source>
</evidence>
<accession>A0A4U1BC88</accession>
<dbReference type="Proteomes" id="UP000305674">
    <property type="component" value="Unassembled WGS sequence"/>
</dbReference>
<dbReference type="SUPFAM" id="SSF110069">
    <property type="entry name" value="ApaG-like"/>
    <property type="match status" value="1"/>
</dbReference>
<name>A0A4U1BC88_9GAMM</name>
<reference evidence="2 3" key="1">
    <citation type="submission" date="2019-04" db="EMBL/GenBank/DDBJ databases">
        <authorList>
            <person name="Hwang J.C."/>
        </authorList>
    </citation>
    <scope>NUCLEOTIDE SEQUENCE [LARGE SCALE GENOMIC DNA]</scope>
    <source>
        <strain evidence="2 3">IMCC35001</strain>
    </source>
</reference>
<dbReference type="NCBIfam" id="NF003967">
    <property type="entry name" value="PRK05461.1"/>
    <property type="match status" value="1"/>
</dbReference>
<feature type="domain" description="ApaG" evidence="1">
    <location>
        <begin position="1"/>
        <end position="124"/>
    </location>
</feature>
<protein>
    <submittedName>
        <fullName evidence="2">Co2+/Mg2+ efflux protein ApaG</fullName>
    </submittedName>
</protein>
<comment type="caution">
    <text evidence="2">The sequence shown here is derived from an EMBL/GenBank/DDBJ whole genome shotgun (WGS) entry which is preliminary data.</text>
</comment>
<proteinExistence type="predicted"/>
<evidence type="ECO:0000313" key="3">
    <source>
        <dbReference type="Proteomes" id="UP000305674"/>
    </source>
</evidence>
<dbReference type="PANTHER" id="PTHR47191:SF2">
    <property type="entry name" value="OS05G0170800 PROTEIN"/>
    <property type="match status" value="1"/>
</dbReference>
<dbReference type="InterPro" id="IPR007474">
    <property type="entry name" value="ApaG_domain"/>
</dbReference>
<dbReference type="Gene3D" id="2.60.40.1470">
    <property type="entry name" value="ApaG domain"/>
    <property type="match status" value="1"/>
</dbReference>
<dbReference type="OrthoDB" id="9795226at2"/>
<evidence type="ECO:0000313" key="2">
    <source>
        <dbReference type="EMBL" id="TKB48072.1"/>
    </source>
</evidence>
<dbReference type="InterPro" id="IPR036767">
    <property type="entry name" value="ApaG_sf"/>
</dbReference>
<dbReference type="InterPro" id="IPR050718">
    <property type="entry name" value="ApaG-like"/>
</dbReference>
<dbReference type="RefSeq" id="WP_136853959.1">
    <property type="nucleotide sequence ID" value="NZ_SWCI01000010.1"/>
</dbReference>
<dbReference type="EMBL" id="SWCI01000010">
    <property type="protein sequence ID" value="TKB48072.1"/>
    <property type="molecule type" value="Genomic_DNA"/>
</dbReference>
<dbReference type="PROSITE" id="PS51087">
    <property type="entry name" value="APAG"/>
    <property type="match status" value="1"/>
</dbReference>
<gene>
    <name evidence="2" type="primary">apaG</name>
    <name evidence="2" type="ORF">FCL40_14200</name>
</gene>
<keyword evidence="3" id="KW-1185">Reference proteome</keyword>